<dbReference type="AlphaFoldDB" id="A0A811U678"/>
<evidence type="ECO:0000313" key="1">
    <source>
        <dbReference type="EMBL" id="CAD6993950.1"/>
    </source>
</evidence>
<name>A0A811U678_CERCA</name>
<accession>A0A811U678</accession>
<proteinExistence type="predicted"/>
<feature type="non-terminal residue" evidence="1">
    <location>
        <position position="1"/>
    </location>
</feature>
<sequence length="65" mass="7433">SAAEMQQRVVVIRLYECASLDLDLISENITKSYSLAGCILNIFPHIDLKSYGYNLQRMASPRRQQ</sequence>
<keyword evidence="2" id="KW-1185">Reference proteome</keyword>
<evidence type="ECO:0000313" key="2">
    <source>
        <dbReference type="Proteomes" id="UP000606786"/>
    </source>
</evidence>
<protein>
    <submittedName>
        <fullName evidence="1">(Mediterranean fruit fly) hypothetical protein</fullName>
    </submittedName>
</protein>
<gene>
    <name evidence="1" type="ORF">CCAP1982_LOCUS2735</name>
</gene>
<reference evidence="1" key="1">
    <citation type="submission" date="2020-11" db="EMBL/GenBank/DDBJ databases">
        <authorList>
            <person name="Whitehead M."/>
        </authorList>
    </citation>
    <scope>NUCLEOTIDE SEQUENCE</scope>
    <source>
        <strain evidence="1">EGII</strain>
    </source>
</reference>
<organism evidence="1 2">
    <name type="scientific">Ceratitis capitata</name>
    <name type="common">Mediterranean fruit fly</name>
    <name type="synonym">Tephritis capitata</name>
    <dbReference type="NCBI Taxonomy" id="7213"/>
    <lineage>
        <taxon>Eukaryota</taxon>
        <taxon>Metazoa</taxon>
        <taxon>Ecdysozoa</taxon>
        <taxon>Arthropoda</taxon>
        <taxon>Hexapoda</taxon>
        <taxon>Insecta</taxon>
        <taxon>Pterygota</taxon>
        <taxon>Neoptera</taxon>
        <taxon>Endopterygota</taxon>
        <taxon>Diptera</taxon>
        <taxon>Brachycera</taxon>
        <taxon>Muscomorpha</taxon>
        <taxon>Tephritoidea</taxon>
        <taxon>Tephritidae</taxon>
        <taxon>Ceratitis</taxon>
        <taxon>Ceratitis</taxon>
    </lineage>
</organism>
<dbReference type="EMBL" id="CAJHJT010000001">
    <property type="protein sequence ID" value="CAD6993950.1"/>
    <property type="molecule type" value="Genomic_DNA"/>
</dbReference>
<comment type="caution">
    <text evidence="1">The sequence shown here is derived from an EMBL/GenBank/DDBJ whole genome shotgun (WGS) entry which is preliminary data.</text>
</comment>
<dbReference type="Proteomes" id="UP000606786">
    <property type="component" value="Unassembled WGS sequence"/>
</dbReference>